<evidence type="ECO:0000313" key="2">
    <source>
        <dbReference type="Proteomes" id="UP000224974"/>
    </source>
</evidence>
<proteinExistence type="predicted"/>
<dbReference type="EMBL" id="PDDX01000001">
    <property type="protein sequence ID" value="PHI30564.1"/>
    <property type="molecule type" value="Genomic_DNA"/>
</dbReference>
<keyword evidence="2" id="KW-1185">Reference proteome</keyword>
<sequence>MSRAPFMSQGKLELHSSVDDDGFVALVCPDTYSGYISDDWTLEQILARFTEQMNAGALFTAYPGPNLANASLRISDTPSKVAAQREASGLVRVGSGGLWLTDYTQLTMAAQFSDEAPQVDRHVRLPALPGIYRVTLRQFASSYDDELKLVVELIIEPMEIGQSYPKLEAVPWFE</sequence>
<protein>
    <submittedName>
        <fullName evidence="1">Uncharacterized protein</fullName>
    </submittedName>
</protein>
<dbReference type="STRING" id="1111728.GCA_000427805_00116"/>
<organism evidence="1 2">
    <name type="scientific">Budvicia aquatica</name>
    <dbReference type="NCBI Taxonomy" id="82979"/>
    <lineage>
        <taxon>Bacteria</taxon>
        <taxon>Pseudomonadati</taxon>
        <taxon>Pseudomonadota</taxon>
        <taxon>Gammaproteobacteria</taxon>
        <taxon>Enterobacterales</taxon>
        <taxon>Budviciaceae</taxon>
        <taxon>Budvicia</taxon>
    </lineage>
</organism>
<dbReference type="AlphaFoldDB" id="A0A2C6DP42"/>
<dbReference type="Proteomes" id="UP000224974">
    <property type="component" value="Unassembled WGS sequence"/>
</dbReference>
<reference evidence="2" key="1">
    <citation type="submission" date="2017-09" db="EMBL/GenBank/DDBJ databases">
        <title>FDA dAtabase for Regulatory Grade micrObial Sequences (FDA-ARGOS): Supporting development and validation of Infectious Disease Dx tests.</title>
        <authorList>
            <person name="Minogue T."/>
            <person name="Wolcott M."/>
            <person name="Wasieloski L."/>
            <person name="Aguilar W."/>
            <person name="Moore D."/>
            <person name="Tallon L."/>
            <person name="Sadzewicz L."/>
            <person name="Ott S."/>
            <person name="Zhao X."/>
            <person name="Nagaraj S."/>
            <person name="Vavikolanu K."/>
            <person name="Aluvathingal J."/>
            <person name="Nadendla S."/>
            <person name="Sichtig H."/>
        </authorList>
    </citation>
    <scope>NUCLEOTIDE SEQUENCE [LARGE SCALE GENOMIC DNA]</scope>
    <source>
        <strain evidence="2">FDAARGOS_387</strain>
    </source>
</reference>
<name>A0A2C6DP42_9GAMM</name>
<comment type="caution">
    <text evidence="1">The sequence shown here is derived from an EMBL/GenBank/DDBJ whole genome shotgun (WGS) entry which is preliminary data.</text>
</comment>
<gene>
    <name evidence="1" type="ORF">CRN84_15050</name>
</gene>
<evidence type="ECO:0000313" key="1">
    <source>
        <dbReference type="EMBL" id="PHI30564.1"/>
    </source>
</evidence>
<accession>A0A2C6DP42</accession>